<dbReference type="KEGG" id="vg:55813777"/>
<accession>A0A5J6TGT8</accession>
<evidence type="ECO:0000313" key="1">
    <source>
        <dbReference type="EMBL" id="QFG09558.1"/>
    </source>
</evidence>
<protein>
    <submittedName>
        <fullName evidence="1">Uncharacterized protein</fullName>
    </submittedName>
</protein>
<dbReference type="RefSeq" id="YP_009884417.1">
    <property type="nucleotide sequence ID" value="NC_049470.1"/>
</dbReference>
<proteinExistence type="predicted"/>
<dbReference type="Proteomes" id="UP000325735">
    <property type="component" value="Segment"/>
</dbReference>
<sequence>MLNSLKNLGGFPMSDMTTTVSKKIPGVPESISRDDYIKLVASTGLDPKYIKSIQFNADFIAAVIFAVDASGNKIIGDDGWEKHSIIIPVVDEEDGK</sequence>
<reference evidence="1 2" key="1">
    <citation type="submission" date="2019-07" db="EMBL/GenBank/DDBJ databases">
        <authorList>
            <person name="Stoner T.H."/>
            <person name="Garlena R.A."/>
            <person name="Russell D.A."/>
            <person name="Pope W.H."/>
            <person name="Jacobs-Sera D."/>
            <person name="Hatfull G.F."/>
        </authorList>
    </citation>
    <scope>NUCLEOTIDE SEQUENCE [LARGE SCALE GENOMIC DNA]</scope>
</reference>
<name>A0A5J6TGT8_9CAUD</name>
<keyword evidence="2" id="KW-1185">Reference proteome</keyword>
<gene>
    <name evidence="1" type="primary">14</name>
    <name evidence="1" type="ORF">PBI_TRIPLEJ_14</name>
</gene>
<organism evidence="1 2">
    <name type="scientific">Arthrobacter phage TripleJ</name>
    <dbReference type="NCBI Taxonomy" id="2599838"/>
    <lineage>
        <taxon>Viruses</taxon>
        <taxon>Duplodnaviria</taxon>
        <taxon>Heunggongvirae</taxon>
        <taxon>Uroviricota</taxon>
        <taxon>Caudoviricetes</taxon>
        <taxon>Triplejayvirus</taxon>
        <taxon>Triplejayvirus tripleJ</taxon>
    </lineage>
</organism>
<dbReference type="EMBL" id="MN234178">
    <property type="protein sequence ID" value="QFG09558.1"/>
    <property type="molecule type" value="Genomic_DNA"/>
</dbReference>
<dbReference type="GeneID" id="55813777"/>
<evidence type="ECO:0000313" key="2">
    <source>
        <dbReference type="Proteomes" id="UP000325735"/>
    </source>
</evidence>